<dbReference type="InterPro" id="IPR017802">
    <property type="entry name" value="VWFA-rel_acidobac-type"/>
</dbReference>
<dbReference type="KEGG" id="sus:Acid_2953"/>
<feature type="signal peptide" evidence="1">
    <location>
        <begin position="1"/>
        <end position="20"/>
    </location>
</feature>
<dbReference type="InParanoid" id="Q023A9"/>
<keyword evidence="1" id="KW-0732">Signal</keyword>
<proteinExistence type="predicted"/>
<dbReference type="eggNOG" id="COG2304">
    <property type="taxonomic scope" value="Bacteria"/>
</dbReference>
<evidence type="ECO:0000313" key="3">
    <source>
        <dbReference type="EMBL" id="ABJ83937.1"/>
    </source>
</evidence>
<dbReference type="SMART" id="SM00327">
    <property type="entry name" value="VWA"/>
    <property type="match status" value="1"/>
</dbReference>
<protein>
    <submittedName>
        <fullName evidence="3">von Willebrand factor, type A</fullName>
    </submittedName>
</protein>
<feature type="chain" id="PRO_5004163629" evidence="1">
    <location>
        <begin position="21"/>
        <end position="309"/>
    </location>
</feature>
<dbReference type="OrthoDB" id="128950at2"/>
<sequence precursor="true">MNIVTASLLPLLLVVGPTGAQDTTPFHLSVNVDLVVLNASVRDQKGRVASYLREQDFEIFEDGVRQSIRLFSHEDIPVTVGLVIDHSGSMRPKMASVIAAARTFIQSSSPEDQMFVVNFNEDVTLGLSTEIPFTNRPEDLTYAISHSPPTGKTALYDAVWKAREWVARGSRDKKVLVVVSDGGDNASTHTLSEILEAANKSNIQVFTIGIFDPDDPDKNPGVLRQLARATGGEAFVPDELSEVVAICESIAKDIRSQYTLGYLSNSVPLGRGYHTINVLARGSAKAKLSVRTRSGYSNGSASGHKGGER</sequence>
<feature type="domain" description="VWFA" evidence="2">
    <location>
        <begin position="79"/>
        <end position="254"/>
    </location>
</feature>
<dbReference type="Gene3D" id="3.40.50.410">
    <property type="entry name" value="von Willebrand factor, type A domain"/>
    <property type="match status" value="1"/>
</dbReference>
<dbReference type="InterPro" id="IPR036465">
    <property type="entry name" value="vWFA_dom_sf"/>
</dbReference>
<dbReference type="AlphaFoldDB" id="Q023A9"/>
<dbReference type="SUPFAM" id="SSF53300">
    <property type="entry name" value="vWA-like"/>
    <property type="match status" value="1"/>
</dbReference>
<dbReference type="HOGENOM" id="CLU_049429_1_0_0"/>
<dbReference type="PROSITE" id="PS50234">
    <property type="entry name" value="VWFA"/>
    <property type="match status" value="1"/>
</dbReference>
<gene>
    <name evidence="3" type="ordered locus">Acid_2953</name>
</gene>
<dbReference type="NCBIfam" id="TIGR03436">
    <property type="entry name" value="acidobact_VWFA"/>
    <property type="match status" value="1"/>
</dbReference>
<dbReference type="Pfam" id="PF00092">
    <property type="entry name" value="VWA"/>
    <property type="match status" value="1"/>
</dbReference>
<dbReference type="CDD" id="cd00198">
    <property type="entry name" value="vWFA"/>
    <property type="match status" value="1"/>
</dbReference>
<name>Q023A9_SOLUE</name>
<dbReference type="InterPro" id="IPR002035">
    <property type="entry name" value="VWF_A"/>
</dbReference>
<accession>Q023A9</accession>
<dbReference type="EMBL" id="CP000473">
    <property type="protein sequence ID" value="ABJ83937.1"/>
    <property type="molecule type" value="Genomic_DNA"/>
</dbReference>
<evidence type="ECO:0000256" key="1">
    <source>
        <dbReference type="SAM" id="SignalP"/>
    </source>
</evidence>
<evidence type="ECO:0000259" key="2">
    <source>
        <dbReference type="PROSITE" id="PS50234"/>
    </source>
</evidence>
<organism evidence="3">
    <name type="scientific">Solibacter usitatus (strain Ellin6076)</name>
    <dbReference type="NCBI Taxonomy" id="234267"/>
    <lineage>
        <taxon>Bacteria</taxon>
        <taxon>Pseudomonadati</taxon>
        <taxon>Acidobacteriota</taxon>
        <taxon>Terriglobia</taxon>
        <taxon>Bryobacterales</taxon>
        <taxon>Solibacteraceae</taxon>
        <taxon>Candidatus Solibacter</taxon>
    </lineage>
</organism>
<reference evidence="3" key="1">
    <citation type="submission" date="2006-10" db="EMBL/GenBank/DDBJ databases">
        <title>Complete sequence of Solibacter usitatus Ellin6076.</title>
        <authorList>
            <consortium name="US DOE Joint Genome Institute"/>
            <person name="Copeland A."/>
            <person name="Lucas S."/>
            <person name="Lapidus A."/>
            <person name="Barry K."/>
            <person name="Detter J.C."/>
            <person name="Glavina del Rio T."/>
            <person name="Hammon N."/>
            <person name="Israni S."/>
            <person name="Dalin E."/>
            <person name="Tice H."/>
            <person name="Pitluck S."/>
            <person name="Thompson L.S."/>
            <person name="Brettin T."/>
            <person name="Bruce D."/>
            <person name="Han C."/>
            <person name="Tapia R."/>
            <person name="Gilna P."/>
            <person name="Schmutz J."/>
            <person name="Larimer F."/>
            <person name="Land M."/>
            <person name="Hauser L."/>
            <person name="Kyrpides N."/>
            <person name="Mikhailova N."/>
            <person name="Janssen P.H."/>
            <person name="Kuske C.R."/>
            <person name="Richardson P."/>
        </authorList>
    </citation>
    <scope>NUCLEOTIDE SEQUENCE</scope>
    <source>
        <strain evidence="3">Ellin6076</strain>
    </source>
</reference>
<dbReference type="STRING" id="234267.Acid_2953"/>